<feature type="region of interest" description="Disordered" evidence="1">
    <location>
        <begin position="97"/>
        <end position="117"/>
    </location>
</feature>
<dbReference type="Proteomes" id="UP001551189">
    <property type="component" value="Unassembled WGS sequence"/>
</dbReference>
<keyword evidence="3" id="KW-1185">Reference proteome</keyword>
<dbReference type="EMBL" id="JBEYXT010000145">
    <property type="protein sequence ID" value="MEU6804538.1"/>
    <property type="molecule type" value="Genomic_DNA"/>
</dbReference>
<proteinExistence type="predicted"/>
<organism evidence="2 3">
    <name type="scientific">Streptomyces neyagawaensis</name>
    <dbReference type="NCBI Taxonomy" id="42238"/>
    <lineage>
        <taxon>Bacteria</taxon>
        <taxon>Bacillati</taxon>
        <taxon>Actinomycetota</taxon>
        <taxon>Actinomycetes</taxon>
        <taxon>Kitasatosporales</taxon>
        <taxon>Streptomycetaceae</taxon>
        <taxon>Streptomyces</taxon>
    </lineage>
</organism>
<protein>
    <submittedName>
        <fullName evidence="2">Uncharacterized protein</fullName>
    </submittedName>
</protein>
<sequence length="117" mass="12392">MTPTYPVAGRRHHIFVPAPAESVPQGAASSQDPPIYRALMRTWADGGRTLPGRHDPEWVRLATPPSNLGQFGVAGDPFATSSSFGSSALGFHGPFDGSPTDFVNSFSVTRDPRGAGR</sequence>
<accession>A0ABV3B523</accession>
<evidence type="ECO:0000313" key="2">
    <source>
        <dbReference type="EMBL" id="MEU6804538.1"/>
    </source>
</evidence>
<reference evidence="2 3" key="1">
    <citation type="submission" date="2024-06" db="EMBL/GenBank/DDBJ databases">
        <title>The Natural Products Discovery Center: Release of the First 8490 Sequenced Strains for Exploring Actinobacteria Biosynthetic Diversity.</title>
        <authorList>
            <person name="Kalkreuter E."/>
            <person name="Kautsar S.A."/>
            <person name="Yang D."/>
            <person name="Bader C.D."/>
            <person name="Teijaro C.N."/>
            <person name="Fluegel L."/>
            <person name="Davis C.M."/>
            <person name="Simpson J.R."/>
            <person name="Lauterbach L."/>
            <person name="Steele A.D."/>
            <person name="Gui C."/>
            <person name="Meng S."/>
            <person name="Li G."/>
            <person name="Viehrig K."/>
            <person name="Ye F."/>
            <person name="Su P."/>
            <person name="Kiefer A.F."/>
            <person name="Nichols A."/>
            <person name="Cepeda A.J."/>
            <person name="Yan W."/>
            <person name="Fan B."/>
            <person name="Jiang Y."/>
            <person name="Adhikari A."/>
            <person name="Zheng C.-J."/>
            <person name="Schuster L."/>
            <person name="Cowan T.M."/>
            <person name="Smanski M.J."/>
            <person name="Chevrette M.G."/>
            <person name="De Carvalho L.P.S."/>
            <person name="Shen B."/>
        </authorList>
    </citation>
    <scope>NUCLEOTIDE SEQUENCE [LARGE SCALE GENOMIC DNA]</scope>
    <source>
        <strain evidence="2 3">NPDC046851</strain>
    </source>
</reference>
<gene>
    <name evidence="2" type="ORF">ABZ931_26540</name>
</gene>
<comment type="caution">
    <text evidence="2">The sequence shown here is derived from an EMBL/GenBank/DDBJ whole genome shotgun (WGS) entry which is preliminary data.</text>
</comment>
<name>A0ABV3B523_9ACTN</name>
<evidence type="ECO:0000256" key="1">
    <source>
        <dbReference type="SAM" id="MobiDB-lite"/>
    </source>
</evidence>
<dbReference type="RefSeq" id="WP_359698479.1">
    <property type="nucleotide sequence ID" value="NZ_JBEYXT010000145.1"/>
</dbReference>
<evidence type="ECO:0000313" key="3">
    <source>
        <dbReference type="Proteomes" id="UP001551189"/>
    </source>
</evidence>